<name>A0ABN3GWN5_9ACTN</name>
<dbReference type="PANTHER" id="PTHR46082">
    <property type="entry name" value="ATP/GTP-BINDING PROTEIN-RELATED"/>
    <property type="match status" value="1"/>
</dbReference>
<dbReference type="SUPFAM" id="SSF48452">
    <property type="entry name" value="TPR-like"/>
    <property type="match status" value="3"/>
</dbReference>
<dbReference type="Pfam" id="PF13374">
    <property type="entry name" value="TPR_10"/>
    <property type="match status" value="2"/>
</dbReference>
<dbReference type="NCBIfam" id="NF040586">
    <property type="entry name" value="FxSxx_TPR"/>
    <property type="match status" value="1"/>
</dbReference>
<feature type="domain" description="DUF7779" evidence="3">
    <location>
        <begin position="688"/>
        <end position="775"/>
    </location>
</feature>
<evidence type="ECO:0000259" key="2">
    <source>
        <dbReference type="Pfam" id="PF01656"/>
    </source>
</evidence>
<dbReference type="Proteomes" id="UP001501444">
    <property type="component" value="Unassembled WGS sequence"/>
</dbReference>
<feature type="domain" description="NB-ARC" evidence="1">
    <location>
        <begin position="469"/>
        <end position="611"/>
    </location>
</feature>
<dbReference type="RefSeq" id="WP_344615839.1">
    <property type="nucleotide sequence ID" value="NZ_BAAARV010000056.1"/>
</dbReference>
<organism evidence="4 5">
    <name type="scientific">Dactylosporangium salmoneum</name>
    <dbReference type="NCBI Taxonomy" id="53361"/>
    <lineage>
        <taxon>Bacteria</taxon>
        <taxon>Bacillati</taxon>
        <taxon>Actinomycetota</taxon>
        <taxon>Actinomycetes</taxon>
        <taxon>Micromonosporales</taxon>
        <taxon>Micromonosporaceae</taxon>
        <taxon>Dactylosporangium</taxon>
    </lineage>
</organism>
<evidence type="ECO:0000259" key="1">
    <source>
        <dbReference type="Pfam" id="PF00931"/>
    </source>
</evidence>
<reference evidence="4 5" key="1">
    <citation type="journal article" date="2019" name="Int. J. Syst. Evol. Microbiol.">
        <title>The Global Catalogue of Microorganisms (GCM) 10K type strain sequencing project: providing services to taxonomists for standard genome sequencing and annotation.</title>
        <authorList>
            <consortium name="The Broad Institute Genomics Platform"/>
            <consortium name="The Broad Institute Genome Sequencing Center for Infectious Disease"/>
            <person name="Wu L."/>
            <person name="Ma J."/>
        </authorList>
    </citation>
    <scope>NUCLEOTIDE SEQUENCE [LARGE SCALE GENOMIC DNA]</scope>
    <source>
        <strain evidence="4 5">JCM 3272</strain>
    </source>
</reference>
<dbReference type="Pfam" id="PF00931">
    <property type="entry name" value="NB-ARC"/>
    <property type="match status" value="1"/>
</dbReference>
<protein>
    <submittedName>
        <fullName evidence="4">FxSxx-COOH system tetratricopeptide repeat protein</fullName>
    </submittedName>
</protein>
<dbReference type="InterPro" id="IPR002182">
    <property type="entry name" value="NB-ARC"/>
</dbReference>
<dbReference type="InterPro" id="IPR056681">
    <property type="entry name" value="DUF7779"/>
</dbReference>
<feature type="domain" description="CobQ/CobB/MinD/ParA nucleotide binding" evidence="2">
    <location>
        <begin position="10"/>
        <end position="220"/>
    </location>
</feature>
<dbReference type="EMBL" id="BAAARV010000056">
    <property type="protein sequence ID" value="GAA2362868.1"/>
    <property type="molecule type" value="Genomic_DNA"/>
</dbReference>
<gene>
    <name evidence="4" type="primary">fxsT</name>
    <name evidence="4" type="ORF">GCM10010170_059340</name>
</gene>
<evidence type="ECO:0000313" key="4">
    <source>
        <dbReference type="EMBL" id="GAA2362868.1"/>
    </source>
</evidence>
<dbReference type="SUPFAM" id="SSF52540">
    <property type="entry name" value="P-loop containing nucleoside triphosphate hydrolases"/>
    <property type="match status" value="2"/>
</dbReference>
<dbReference type="InterPro" id="IPR011990">
    <property type="entry name" value="TPR-like_helical_dom_sf"/>
</dbReference>
<comment type="caution">
    <text evidence="4">The sequence shown here is derived from an EMBL/GenBank/DDBJ whole genome shotgun (WGS) entry which is preliminary data.</text>
</comment>
<evidence type="ECO:0000313" key="5">
    <source>
        <dbReference type="Proteomes" id="UP001501444"/>
    </source>
</evidence>
<keyword evidence="5" id="KW-1185">Reference proteome</keyword>
<dbReference type="PANTHER" id="PTHR46082:SF6">
    <property type="entry name" value="AAA+ ATPASE DOMAIN-CONTAINING PROTEIN-RELATED"/>
    <property type="match status" value="1"/>
</dbReference>
<dbReference type="Pfam" id="PF13424">
    <property type="entry name" value="TPR_12"/>
    <property type="match status" value="2"/>
</dbReference>
<evidence type="ECO:0000259" key="3">
    <source>
        <dbReference type="Pfam" id="PF25000"/>
    </source>
</evidence>
<dbReference type="Gene3D" id="3.40.50.300">
    <property type="entry name" value="P-loop containing nucleotide triphosphate hydrolases"/>
    <property type="match status" value="2"/>
</dbReference>
<sequence length="1280" mass="140694">MTEDRNGQVITFYSFKGGTGRTMALANVAWILAEQGKHVLVADWDLESPGLHRFFSPFIGAAEVQQQRGVINMIREFENAAINPPGTPREPGWEAHYASTQRFAFPITYPFAAGGSISFLTAGMQNHDYKAGVTGLDWDTFYNRLGGQEFLDALRADMKRRYDYTFIDSRTGLSDVADICTIHLPDVLVDCFTLSEQGIDGAADVARSVGQKYKQRGIRVLPVPMRVDPAEKDKADAGRQHAMSKMEGLPAGLNPAERSRYWLDVEVPYLAYYAYEETLATFGDEQGAKNSLLTAYEKIAAAVTEGEVTEMPRIDPGVRSMWRDRFLRKRVPLTTEVVVYYAPKDHLWYEWVERLFGAISVTVVDGTRIDRTAQTGRPLAIVSASYLAAGLPRPMGSLAVFVDDSTPQPEFRSAVYLKGMGPAEAARRVIAMIGGPADIDTAPGARYPGEAPAIQQAPIRNHLFTGRDETLRAVRSALTGPSSGPPALVALHGSPGIGKTQVALEYVHRFGAAYDLIWWIGAEPRILIDTAVTDLGDLLELPRPANVTLGTRAVREALRRGVPYGRWLLVFDNVGQYGDIERFLPGGHGHVLVTTRDKNLTDAATAIEVDTFARIESVQHLRQRVPDISAPDANDLANALGDLPIAIATGGAALAERGTPVAEYLEQLAAGETEIPVQAVYDLSLDELQQNDPVAYRLMEVLSVLAPDISLDLIHHNAMVDLLRASDPSRRRPSATRTVQKLSRLALLKLDHATGRIQVHRMLQAAMRQRMGAEHREAAQRAVLAVLTAAKPEKDVDDRDAWDGYRALWPHLEIGYEQAEVAAGTRSLFLMAVASDQPAVLELLVDRIRYVWVRGPADQCDRLATRIENAWRQRLATVKDPVLRDTLRVSLLRAQFNHANALRQLGRFQEAFDLDTATHAEQSELLGETHLDTLMTAGGLGGDLRALGRYDEALKRDRATHATLSMEYGDTYRRTLAALNNLATSLRLAGYYAEARAQDEFALQRREAILGRRAYYTLWSQAQLGRDLRELGDYERSIAMLTDAFNGYSEDPGPDAAPTLSTHAHLAVSLRSQGKAELAQTKLDDCYTALLQYGADYPDTLACQLSRATNLLSVGRLTEAKNETIRVLDAYRRNLTAAHPHTLVCENNLSAIERALGNVPAALAMAERAVEGLALALRPDHPVLLAAQANQAVYLFEAERADEARPLADEVAATLLGVLGDKHPDALRALANARLMRSERGTADPEVLADLTVALGPEHPAVRALQEGRLLHRVLDPGPF</sequence>
<dbReference type="InterPro" id="IPR002586">
    <property type="entry name" value="CobQ/CobB/MinD/ParA_Nub-bd_dom"/>
</dbReference>
<dbReference type="InterPro" id="IPR053137">
    <property type="entry name" value="NLR-like"/>
</dbReference>
<dbReference type="NCBIfam" id="NF047398">
    <property type="entry name" value="AAA_KGGVGR"/>
    <property type="match status" value="1"/>
</dbReference>
<dbReference type="Gene3D" id="1.25.40.10">
    <property type="entry name" value="Tetratricopeptide repeat domain"/>
    <property type="match status" value="2"/>
</dbReference>
<proteinExistence type="predicted"/>
<dbReference type="Pfam" id="PF01656">
    <property type="entry name" value="CbiA"/>
    <property type="match status" value="1"/>
</dbReference>
<dbReference type="Pfam" id="PF25000">
    <property type="entry name" value="DUF7779"/>
    <property type="match status" value="1"/>
</dbReference>
<dbReference type="InterPro" id="IPR027417">
    <property type="entry name" value="P-loop_NTPase"/>
</dbReference>
<accession>A0ABN3GWN5</accession>